<protein>
    <submittedName>
        <fullName evidence="2">T9SS type A sorting domain-containing protein</fullName>
    </submittedName>
</protein>
<dbReference type="Pfam" id="PF18962">
    <property type="entry name" value="Por_Secre_tail"/>
    <property type="match status" value="1"/>
</dbReference>
<dbReference type="EMBL" id="CP048222">
    <property type="protein sequence ID" value="QHT69501.1"/>
    <property type="molecule type" value="Genomic_DNA"/>
</dbReference>
<dbReference type="RefSeq" id="WP_162445490.1">
    <property type="nucleotide sequence ID" value="NZ_CP048222.1"/>
</dbReference>
<accession>A0A6C0GN78</accession>
<organism evidence="2 3">
    <name type="scientific">Rhodocytophaga rosea</name>
    <dbReference type="NCBI Taxonomy" id="2704465"/>
    <lineage>
        <taxon>Bacteria</taxon>
        <taxon>Pseudomonadati</taxon>
        <taxon>Bacteroidota</taxon>
        <taxon>Cytophagia</taxon>
        <taxon>Cytophagales</taxon>
        <taxon>Rhodocytophagaceae</taxon>
        <taxon>Rhodocytophaga</taxon>
    </lineage>
</organism>
<proteinExistence type="predicted"/>
<dbReference type="KEGG" id="rhoz:GXP67_24070"/>
<evidence type="ECO:0000313" key="2">
    <source>
        <dbReference type="EMBL" id="QHT69501.1"/>
    </source>
</evidence>
<reference evidence="2 3" key="1">
    <citation type="submission" date="2020-01" db="EMBL/GenBank/DDBJ databases">
        <authorList>
            <person name="Kim M.K."/>
        </authorList>
    </citation>
    <scope>NUCLEOTIDE SEQUENCE [LARGE SCALE GENOMIC DNA]</scope>
    <source>
        <strain evidence="2 3">172606-1</strain>
    </source>
</reference>
<dbReference type="InterPro" id="IPR026444">
    <property type="entry name" value="Secre_tail"/>
</dbReference>
<evidence type="ECO:0000259" key="1">
    <source>
        <dbReference type="Pfam" id="PF18962"/>
    </source>
</evidence>
<sequence>MGKTATVNLTDLSETTATISHFNAQPNPFTNELSISFEVLVDQDVNLRLYDTHGILVHTLFDGKAQANKRYELKVNTSQMNEGVYISRLGTLNQVKHQKVVLIR</sequence>
<evidence type="ECO:0000313" key="3">
    <source>
        <dbReference type="Proteomes" id="UP000480178"/>
    </source>
</evidence>
<dbReference type="Proteomes" id="UP000480178">
    <property type="component" value="Chromosome"/>
</dbReference>
<keyword evidence="3" id="KW-1185">Reference proteome</keyword>
<feature type="domain" description="Secretion system C-terminal sorting" evidence="1">
    <location>
        <begin position="26"/>
        <end position="101"/>
    </location>
</feature>
<dbReference type="NCBIfam" id="TIGR04183">
    <property type="entry name" value="Por_Secre_tail"/>
    <property type="match status" value="1"/>
</dbReference>
<dbReference type="AlphaFoldDB" id="A0A6C0GN78"/>
<gene>
    <name evidence="2" type="ORF">GXP67_24070</name>
</gene>
<name>A0A6C0GN78_9BACT</name>